<evidence type="ECO:0000256" key="5">
    <source>
        <dbReference type="SAM" id="Phobius"/>
    </source>
</evidence>
<protein>
    <recommendedName>
        <fullName evidence="8">Isoprenylcysteine carboxyl methyltransferase</fullName>
    </recommendedName>
</protein>
<accession>A0A7I7YGA9</accession>
<organism evidence="6 7">
    <name type="scientific">Mycobacterium conspicuum</name>
    <dbReference type="NCBI Taxonomy" id="44010"/>
    <lineage>
        <taxon>Bacteria</taxon>
        <taxon>Bacillati</taxon>
        <taxon>Actinomycetota</taxon>
        <taxon>Actinomycetes</taxon>
        <taxon>Mycobacteriales</taxon>
        <taxon>Mycobacteriaceae</taxon>
        <taxon>Mycobacterium</taxon>
    </lineage>
</organism>
<evidence type="ECO:0000256" key="1">
    <source>
        <dbReference type="ARBA" id="ARBA00004127"/>
    </source>
</evidence>
<comment type="subcellular location">
    <subcellularLocation>
        <location evidence="1">Endomembrane system</location>
        <topology evidence="1">Multi-pass membrane protein</topology>
    </subcellularLocation>
</comment>
<dbReference type="EMBL" id="AP022613">
    <property type="protein sequence ID" value="BBZ40407.1"/>
    <property type="molecule type" value="Genomic_DNA"/>
</dbReference>
<dbReference type="PANTHER" id="PTHR12714">
    <property type="entry name" value="PROTEIN-S ISOPRENYLCYSTEINE O-METHYLTRANSFERASE"/>
    <property type="match status" value="1"/>
</dbReference>
<proteinExistence type="predicted"/>
<dbReference type="AlphaFoldDB" id="A0A7I7YGA9"/>
<name>A0A7I7YGA9_9MYCO</name>
<dbReference type="GO" id="GO:0016740">
    <property type="term" value="F:transferase activity"/>
    <property type="evidence" value="ECO:0007669"/>
    <property type="project" value="UniProtKB-ARBA"/>
</dbReference>
<dbReference type="Proteomes" id="UP000467385">
    <property type="component" value="Chromosome"/>
</dbReference>
<dbReference type="GO" id="GO:0012505">
    <property type="term" value="C:endomembrane system"/>
    <property type="evidence" value="ECO:0007669"/>
    <property type="project" value="UniProtKB-SubCell"/>
</dbReference>
<evidence type="ECO:0000256" key="2">
    <source>
        <dbReference type="ARBA" id="ARBA00022692"/>
    </source>
</evidence>
<dbReference type="Gene3D" id="1.20.120.1630">
    <property type="match status" value="1"/>
</dbReference>
<evidence type="ECO:0008006" key="8">
    <source>
        <dbReference type="Google" id="ProtNLM"/>
    </source>
</evidence>
<keyword evidence="3 5" id="KW-1133">Transmembrane helix</keyword>
<gene>
    <name evidence="6" type="ORF">MCNS_34700</name>
</gene>
<evidence type="ECO:0000256" key="3">
    <source>
        <dbReference type="ARBA" id="ARBA00022989"/>
    </source>
</evidence>
<feature type="transmembrane region" description="Helical" evidence="5">
    <location>
        <begin position="69"/>
        <end position="94"/>
    </location>
</feature>
<feature type="transmembrane region" description="Helical" evidence="5">
    <location>
        <begin position="134"/>
        <end position="155"/>
    </location>
</feature>
<keyword evidence="2 5" id="KW-0812">Transmembrane</keyword>
<keyword evidence="7" id="KW-1185">Reference proteome</keyword>
<dbReference type="InterPro" id="IPR007318">
    <property type="entry name" value="Phopholipid_MeTrfase"/>
</dbReference>
<feature type="transmembrane region" description="Helical" evidence="5">
    <location>
        <begin position="34"/>
        <end position="57"/>
    </location>
</feature>
<dbReference type="PANTHER" id="PTHR12714:SF9">
    <property type="entry name" value="PROTEIN-S-ISOPRENYLCYSTEINE O-METHYLTRANSFERASE"/>
    <property type="match status" value="1"/>
</dbReference>
<evidence type="ECO:0000313" key="6">
    <source>
        <dbReference type="EMBL" id="BBZ40407.1"/>
    </source>
</evidence>
<dbReference type="Pfam" id="PF04191">
    <property type="entry name" value="PEMT"/>
    <property type="match status" value="1"/>
</dbReference>
<evidence type="ECO:0000256" key="4">
    <source>
        <dbReference type="ARBA" id="ARBA00023136"/>
    </source>
</evidence>
<reference evidence="6 7" key="1">
    <citation type="journal article" date="2019" name="Emerg. Microbes Infect.">
        <title>Comprehensive subspecies identification of 175 nontuberculous mycobacteria species based on 7547 genomic profiles.</title>
        <authorList>
            <person name="Matsumoto Y."/>
            <person name="Kinjo T."/>
            <person name="Motooka D."/>
            <person name="Nabeya D."/>
            <person name="Jung N."/>
            <person name="Uechi K."/>
            <person name="Horii T."/>
            <person name="Iida T."/>
            <person name="Fujita J."/>
            <person name="Nakamura S."/>
        </authorList>
    </citation>
    <scope>NUCLEOTIDE SEQUENCE [LARGE SCALE GENOMIC DNA]</scope>
    <source>
        <strain evidence="6 7">JCM 14738</strain>
    </source>
</reference>
<keyword evidence="4 5" id="KW-0472">Membrane</keyword>
<evidence type="ECO:0000313" key="7">
    <source>
        <dbReference type="Proteomes" id="UP000467385"/>
    </source>
</evidence>
<sequence>MIVLLMGTVVGRVLLLRRTGTRAMHFGKIDKTDFLLPPVALFYFYSLFASAFGWPLAITDRFFRSTAAAWVGVGLCVGGVLILAVSLASFGSSFRVGIDTDQPGRLVTTGIFAVSRNPIYVGFFLFLYGQFLAFPSWTTVVALAFAAVLFHRQVLREEAFMRQRYGQEYAEYCGRVRRYM</sequence>